<evidence type="ECO:0000259" key="6">
    <source>
        <dbReference type="Pfam" id="PF00931"/>
    </source>
</evidence>
<name>A0AAQ3PIU1_PASNO</name>
<dbReference type="CDD" id="cd14798">
    <property type="entry name" value="RX-CC_like"/>
    <property type="match status" value="1"/>
</dbReference>
<dbReference type="Gene3D" id="1.20.5.4130">
    <property type="match status" value="1"/>
</dbReference>
<evidence type="ECO:0000256" key="2">
    <source>
        <dbReference type="ARBA" id="ARBA00022614"/>
    </source>
</evidence>
<evidence type="ECO:0000313" key="8">
    <source>
        <dbReference type="EMBL" id="WVZ50576.1"/>
    </source>
</evidence>
<dbReference type="PANTHER" id="PTHR19338">
    <property type="entry name" value="TRANSLOCASE OF INNER MITOCHONDRIAL MEMBRANE 13 HOMOLOG"/>
    <property type="match status" value="1"/>
</dbReference>
<keyword evidence="3" id="KW-0677">Repeat</keyword>
<dbReference type="GO" id="GO:0043531">
    <property type="term" value="F:ADP binding"/>
    <property type="evidence" value="ECO:0007669"/>
    <property type="project" value="InterPro"/>
</dbReference>
<protein>
    <submittedName>
        <fullName evidence="8">Uncharacterized protein</fullName>
    </submittedName>
</protein>
<evidence type="ECO:0000259" key="7">
    <source>
        <dbReference type="Pfam" id="PF18052"/>
    </source>
</evidence>
<gene>
    <name evidence="8" type="ORF">U9M48_001818</name>
</gene>
<dbReference type="Pfam" id="PF00931">
    <property type="entry name" value="NB-ARC"/>
    <property type="match status" value="1"/>
</dbReference>
<comment type="similarity">
    <text evidence="1">Belongs to the disease resistance NB-LRR family.</text>
</comment>
<dbReference type="InterPro" id="IPR002182">
    <property type="entry name" value="NB-ARC"/>
</dbReference>
<evidence type="ECO:0000256" key="5">
    <source>
        <dbReference type="ARBA" id="ARBA00022821"/>
    </source>
</evidence>
<evidence type="ECO:0000256" key="1">
    <source>
        <dbReference type="ARBA" id="ARBA00008894"/>
    </source>
</evidence>
<dbReference type="SUPFAM" id="SSF52540">
    <property type="entry name" value="P-loop containing nucleoside triphosphate hydrolases"/>
    <property type="match status" value="1"/>
</dbReference>
<dbReference type="InterPro" id="IPR027417">
    <property type="entry name" value="P-loop_NTPase"/>
</dbReference>
<keyword evidence="2" id="KW-0433">Leucine-rich repeat</keyword>
<dbReference type="InterPro" id="IPR038005">
    <property type="entry name" value="RX-like_CC"/>
</dbReference>
<dbReference type="Gene3D" id="3.40.50.300">
    <property type="entry name" value="P-loop containing nucleotide triphosphate hydrolases"/>
    <property type="match status" value="1"/>
</dbReference>
<dbReference type="Proteomes" id="UP001341281">
    <property type="component" value="Chromosome 01"/>
</dbReference>
<reference evidence="8 9" key="1">
    <citation type="submission" date="2024-02" db="EMBL/GenBank/DDBJ databases">
        <title>High-quality chromosome-scale genome assembly of Pensacola bahiagrass (Paspalum notatum Flugge var. saurae).</title>
        <authorList>
            <person name="Vega J.M."/>
            <person name="Podio M."/>
            <person name="Orjuela J."/>
            <person name="Siena L.A."/>
            <person name="Pessino S.C."/>
            <person name="Combes M.C."/>
            <person name="Mariac C."/>
            <person name="Albertini E."/>
            <person name="Pupilli F."/>
            <person name="Ortiz J.P.A."/>
            <person name="Leblanc O."/>
        </authorList>
    </citation>
    <scope>NUCLEOTIDE SEQUENCE [LARGE SCALE GENOMIC DNA]</scope>
    <source>
        <strain evidence="8">R1</strain>
        <tissue evidence="8">Leaf</tissue>
    </source>
</reference>
<dbReference type="Pfam" id="PF18052">
    <property type="entry name" value="Rx_N"/>
    <property type="match status" value="1"/>
</dbReference>
<dbReference type="InterPro" id="IPR041118">
    <property type="entry name" value="Rx_N"/>
</dbReference>
<organism evidence="8 9">
    <name type="scientific">Paspalum notatum var. saurae</name>
    <dbReference type="NCBI Taxonomy" id="547442"/>
    <lineage>
        <taxon>Eukaryota</taxon>
        <taxon>Viridiplantae</taxon>
        <taxon>Streptophyta</taxon>
        <taxon>Embryophyta</taxon>
        <taxon>Tracheophyta</taxon>
        <taxon>Spermatophyta</taxon>
        <taxon>Magnoliopsida</taxon>
        <taxon>Liliopsida</taxon>
        <taxon>Poales</taxon>
        <taxon>Poaceae</taxon>
        <taxon>PACMAD clade</taxon>
        <taxon>Panicoideae</taxon>
        <taxon>Andropogonodae</taxon>
        <taxon>Paspaleae</taxon>
        <taxon>Paspalinae</taxon>
        <taxon>Paspalum</taxon>
    </lineage>
</organism>
<dbReference type="AlphaFoldDB" id="A0AAQ3PIU1"/>
<feature type="domain" description="Disease resistance N-terminal" evidence="7">
    <location>
        <begin position="40"/>
        <end position="74"/>
    </location>
</feature>
<evidence type="ECO:0000256" key="3">
    <source>
        <dbReference type="ARBA" id="ARBA00022737"/>
    </source>
</evidence>
<dbReference type="EMBL" id="CP144745">
    <property type="protein sequence ID" value="WVZ50576.1"/>
    <property type="molecule type" value="Genomic_DNA"/>
</dbReference>
<sequence length="224" mass="25270">MELATAALGSLPPKLATLLSEGGEGGDQCPRCRLIRLMHELEKIWVRDLKELCYDIEDSVDTFMVCIDAPDSAKPHSFRKLFFDRTIGLVTKARARHHITDDIQDIKRHIHDVANRRERYNKYKDIVAGHHDSTVIDPRLLALYKVAAELVGIDGTVKKLTNLLTQGEDVQKWQLMVVSIVGVGGLGKTTVANSVYQRLKGEFQCLAFVPARLEKNSDQHFEKH</sequence>
<accession>A0AAQ3PIU1</accession>
<keyword evidence="9" id="KW-1185">Reference proteome</keyword>
<dbReference type="GO" id="GO:0006952">
    <property type="term" value="P:defense response"/>
    <property type="evidence" value="ECO:0007669"/>
    <property type="project" value="UniProtKB-KW"/>
</dbReference>
<keyword evidence="5" id="KW-0611">Plant defense</keyword>
<feature type="domain" description="NB-ARC" evidence="6">
    <location>
        <begin position="155"/>
        <end position="209"/>
    </location>
</feature>
<evidence type="ECO:0000256" key="4">
    <source>
        <dbReference type="ARBA" id="ARBA00022741"/>
    </source>
</evidence>
<evidence type="ECO:0000313" key="9">
    <source>
        <dbReference type="Proteomes" id="UP001341281"/>
    </source>
</evidence>
<proteinExistence type="inferred from homology"/>
<keyword evidence="4" id="KW-0547">Nucleotide-binding</keyword>
<dbReference type="PANTHER" id="PTHR19338:SF45">
    <property type="entry name" value="RX N-TERMINAL DOMAIN-CONTAINING PROTEIN"/>
    <property type="match status" value="1"/>
</dbReference>